<name>A0A1Y0T0U2_9CAUD</name>
<proteinExistence type="predicted"/>
<gene>
    <name evidence="1" type="ORF">SKUL_19</name>
</gene>
<organism evidence="1 2">
    <name type="scientific">Pseudomonas phage Skulduggery</name>
    <dbReference type="NCBI Taxonomy" id="2006671"/>
    <lineage>
        <taxon>Viruses</taxon>
        <taxon>Duplodnaviria</taxon>
        <taxon>Heunggongvirae</taxon>
        <taxon>Uroviricota</taxon>
        <taxon>Caudoviricetes</taxon>
        <taxon>Skulduggeryvirus</taxon>
        <taxon>Skulduggeryvirus skulduggery</taxon>
    </lineage>
</organism>
<keyword evidence="2" id="KW-1185">Reference proteome</keyword>
<sequence length="584" mass="62354">MTEKFSEFKAGTALTGTEQVVGLQAGENTRFPLSLLVGKDGREVEMRHGANDIEWRLTGETAWKPLASFVELTGPQGAKVLMRRTATHLQYSHEGSGTWDNIIALSELKGDPGAGLNPKGAWVAATYQPGDYVTFGTSVWILRDSAAYVSTVSPNLDPDHWLEWQAPAGADGKPTEMRKTATHVQWRVEGAAAWNDLIPLTELKGNKGDDGKPVELQKTATEIQWRLQGETAWKTLYLLADVAGKDGRGLPPGGAKDQIPSKASATDYDIVWINPPTGGGGGNTMNLTGDQSASGTKTFTGRIVVGAAPGTGAPTIPANTGLVVYPPTVMDSPVTLTKRLDARQGTKNEQVLPITPAAGVATMTAYNAQQKVMLTADVAALTLKFPDASGNAEGNIYQIIEKGSVFKLFFPFAVASLTVTPGKNSYWWEDAKVLGAPASIAPGIYEVQFMGDELWYFSRRDGKVVVVDSGSSANGYWRKYSDGMMEQAFYAAANTAVSPAAPRANLTWTFPQPFVAGPGFTLPVVTFSGAARLAGTIKPCTKAEYGQTLTTAVCAVQTVDAGNLDDVRDVAWTAKGWWRAPPTT</sequence>
<evidence type="ECO:0000313" key="2">
    <source>
        <dbReference type="Proteomes" id="UP000221845"/>
    </source>
</evidence>
<dbReference type="EMBL" id="MF042361">
    <property type="protein sequence ID" value="ARV77118.1"/>
    <property type="molecule type" value="Genomic_DNA"/>
</dbReference>
<dbReference type="Proteomes" id="UP000221845">
    <property type="component" value="Segment"/>
</dbReference>
<reference evidence="1 2" key="1">
    <citation type="submission" date="2017-05" db="EMBL/GenBank/DDBJ databases">
        <authorList>
            <person name="Song R."/>
            <person name="Chenine A.L."/>
            <person name="Ruprecht R.M."/>
        </authorList>
    </citation>
    <scope>NUCLEOTIDE SEQUENCE [LARGE SCALE GENOMIC DNA]</scope>
</reference>
<evidence type="ECO:0000313" key="1">
    <source>
        <dbReference type="EMBL" id="ARV77118.1"/>
    </source>
</evidence>
<accession>A0A1Y0T0U2</accession>
<protein>
    <submittedName>
        <fullName evidence="1">Uncharacterized protein</fullName>
    </submittedName>
</protein>